<proteinExistence type="predicted"/>
<reference evidence="1" key="1">
    <citation type="journal article" date="2022" name="Int. J. Mol. Sci.">
        <title>Draft Genome of Tanacetum Coccineum: Genomic Comparison of Closely Related Tanacetum-Family Plants.</title>
        <authorList>
            <person name="Yamashiro T."/>
            <person name="Shiraishi A."/>
            <person name="Nakayama K."/>
            <person name="Satake H."/>
        </authorList>
    </citation>
    <scope>NUCLEOTIDE SEQUENCE</scope>
</reference>
<organism evidence="1 2">
    <name type="scientific">Tanacetum coccineum</name>
    <dbReference type="NCBI Taxonomy" id="301880"/>
    <lineage>
        <taxon>Eukaryota</taxon>
        <taxon>Viridiplantae</taxon>
        <taxon>Streptophyta</taxon>
        <taxon>Embryophyta</taxon>
        <taxon>Tracheophyta</taxon>
        <taxon>Spermatophyta</taxon>
        <taxon>Magnoliopsida</taxon>
        <taxon>eudicotyledons</taxon>
        <taxon>Gunneridae</taxon>
        <taxon>Pentapetalae</taxon>
        <taxon>asterids</taxon>
        <taxon>campanulids</taxon>
        <taxon>Asterales</taxon>
        <taxon>Asteraceae</taxon>
        <taxon>Asteroideae</taxon>
        <taxon>Anthemideae</taxon>
        <taxon>Anthemidinae</taxon>
        <taxon>Tanacetum</taxon>
    </lineage>
</organism>
<name>A0ABQ5G5T9_9ASTR</name>
<dbReference type="Proteomes" id="UP001151760">
    <property type="component" value="Unassembled WGS sequence"/>
</dbReference>
<gene>
    <name evidence="1" type="ORF">Tco_1030301</name>
</gene>
<reference evidence="1" key="2">
    <citation type="submission" date="2022-01" db="EMBL/GenBank/DDBJ databases">
        <authorList>
            <person name="Yamashiro T."/>
            <person name="Shiraishi A."/>
            <person name="Satake H."/>
            <person name="Nakayama K."/>
        </authorList>
    </citation>
    <scope>NUCLEOTIDE SEQUENCE</scope>
</reference>
<evidence type="ECO:0000313" key="1">
    <source>
        <dbReference type="EMBL" id="GJT71015.1"/>
    </source>
</evidence>
<protein>
    <submittedName>
        <fullName evidence="1">Uncharacterized protein</fullName>
    </submittedName>
</protein>
<keyword evidence="2" id="KW-1185">Reference proteome</keyword>
<dbReference type="EMBL" id="BQNB010018133">
    <property type="protein sequence ID" value="GJT71015.1"/>
    <property type="molecule type" value="Genomic_DNA"/>
</dbReference>
<accession>A0ABQ5G5T9</accession>
<sequence length="151" mass="17309">MLRETTIILSPNASCQERDIVKPFGTLVKKLGVRTSSRHQIKPEYHSYQHKVKISPMEPRSSIRNKFGKSNIPVSNKTTDFAHRPEMCIFVATLYRLAQEDGTDFEESICCQLLAESSSDYCCPRSTQVFFQSIKGRENAFLMVRTLKEEV</sequence>
<comment type="caution">
    <text evidence="1">The sequence shown here is derived from an EMBL/GenBank/DDBJ whole genome shotgun (WGS) entry which is preliminary data.</text>
</comment>
<evidence type="ECO:0000313" key="2">
    <source>
        <dbReference type="Proteomes" id="UP001151760"/>
    </source>
</evidence>